<dbReference type="OrthoDB" id="1494565at2"/>
<protein>
    <submittedName>
        <fullName evidence="1">Uncharacterized protein</fullName>
    </submittedName>
</protein>
<dbReference type="AlphaFoldDB" id="A0A370Q367"/>
<dbReference type="Proteomes" id="UP000255317">
    <property type="component" value="Unassembled WGS sequence"/>
</dbReference>
<comment type="caution">
    <text evidence="1">The sequence shown here is derived from an EMBL/GenBank/DDBJ whole genome shotgun (WGS) entry which is preliminary data.</text>
</comment>
<reference evidence="1 2" key="1">
    <citation type="submission" date="2018-07" db="EMBL/GenBank/DDBJ databases">
        <title>Genomic Encyclopedia of Type Strains, Phase IV (KMG-IV): sequencing the most valuable type-strain genomes for metagenomic binning, comparative biology and taxonomic classification.</title>
        <authorList>
            <person name="Goeker M."/>
        </authorList>
    </citation>
    <scope>NUCLEOTIDE SEQUENCE [LARGE SCALE GENOMIC DNA]</scope>
    <source>
        <strain evidence="1 2">DSM 101478</strain>
    </source>
</reference>
<accession>A0A370Q367</accession>
<proteinExistence type="predicted"/>
<dbReference type="RefSeq" id="WP_115124793.1">
    <property type="nucleotide sequence ID" value="NZ_QRAO01000013.1"/>
</dbReference>
<keyword evidence="2" id="KW-1185">Reference proteome</keyword>
<evidence type="ECO:0000313" key="2">
    <source>
        <dbReference type="Proteomes" id="UP000255317"/>
    </source>
</evidence>
<gene>
    <name evidence="1" type="ORF">C8D94_1135</name>
</gene>
<evidence type="ECO:0000313" key="1">
    <source>
        <dbReference type="EMBL" id="RDK82776.1"/>
    </source>
</evidence>
<sequence>MDKRNGKLKVKADKLGTVEEVIEFLSVFQNVYKSIYAFEFIVQMLENEHERNLMYEKKRFNKIMDYWGESSGRRRFWIDPKFYEIFSNEFNADSKRRSNLLDLQNQISFDKLILPSDSLKINKVNIQSPGFWEFLGSLNPLQQIREYLKDRHERIKDKNYRSRQEEQIGELEITEKQTRILNGRIETLKSLGFSDIEIRQMVNSLIQEPLNRLNKFQDNGQIETPEE</sequence>
<dbReference type="EMBL" id="QRAO01000013">
    <property type="protein sequence ID" value="RDK82776.1"/>
    <property type="molecule type" value="Genomic_DNA"/>
</dbReference>
<organism evidence="1 2">
    <name type="scientific">Marinirhabdus gelatinilytica</name>
    <dbReference type="NCBI Taxonomy" id="1703343"/>
    <lineage>
        <taxon>Bacteria</taxon>
        <taxon>Pseudomonadati</taxon>
        <taxon>Bacteroidota</taxon>
        <taxon>Flavobacteriia</taxon>
        <taxon>Flavobacteriales</taxon>
        <taxon>Flavobacteriaceae</taxon>
    </lineage>
</organism>
<name>A0A370Q367_9FLAO</name>